<evidence type="ECO:0000256" key="1">
    <source>
        <dbReference type="SAM" id="Phobius"/>
    </source>
</evidence>
<keyword evidence="1" id="KW-1133">Transmembrane helix</keyword>
<reference evidence="3 4" key="1">
    <citation type="journal article" date="2012" name="J. Bacteriol.">
        <title>De Novo Genome Project of Cupriavidus basilensis OR16.</title>
        <authorList>
            <person name="Cserhati M."/>
            <person name="Kriszt B."/>
            <person name="Szoboszlay S."/>
            <person name="Toth A."/>
            <person name="Szabo I."/>
            <person name="Tancsics A."/>
            <person name="Nagy I."/>
            <person name="Horvath B."/>
            <person name="Nagy I."/>
            <person name="Kukolya J."/>
        </authorList>
    </citation>
    <scope>NUCLEOTIDE SEQUENCE [LARGE SCALE GENOMIC DNA]</scope>
    <source>
        <strain evidence="3 4">OR16</strain>
    </source>
</reference>
<feature type="signal peptide" evidence="2">
    <location>
        <begin position="1"/>
        <end position="27"/>
    </location>
</feature>
<gene>
    <name evidence="3" type="ORF">OR16_16422</name>
</gene>
<dbReference type="PATRIC" id="fig|1127483.3.peg.3296"/>
<organism evidence="3 4">
    <name type="scientific">Cupriavidus basilensis OR16</name>
    <dbReference type="NCBI Taxonomy" id="1127483"/>
    <lineage>
        <taxon>Bacteria</taxon>
        <taxon>Pseudomonadati</taxon>
        <taxon>Pseudomonadota</taxon>
        <taxon>Betaproteobacteria</taxon>
        <taxon>Burkholderiales</taxon>
        <taxon>Burkholderiaceae</taxon>
        <taxon>Cupriavidus</taxon>
    </lineage>
</organism>
<evidence type="ECO:0000313" key="3">
    <source>
        <dbReference type="EMBL" id="EHP42032.1"/>
    </source>
</evidence>
<dbReference type="OrthoDB" id="196355at2"/>
<evidence type="ECO:0000256" key="2">
    <source>
        <dbReference type="SAM" id="SignalP"/>
    </source>
</evidence>
<evidence type="ECO:0000313" key="4">
    <source>
        <dbReference type="Proteomes" id="UP000005808"/>
    </source>
</evidence>
<dbReference type="Proteomes" id="UP000005808">
    <property type="component" value="Unassembled WGS sequence"/>
</dbReference>
<dbReference type="InterPro" id="IPR018682">
    <property type="entry name" value="DUF2167_membr"/>
</dbReference>
<dbReference type="Pfam" id="PF09935">
    <property type="entry name" value="DUF2167"/>
    <property type="match status" value="1"/>
</dbReference>
<keyword evidence="1" id="KW-0472">Membrane</keyword>
<accession>H1S5Y9</accession>
<feature type="transmembrane region" description="Helical" evidence="1">
    <location>
        <begin position="262"/>
        <end position="288"/>
    </location>
</feature>
<proteinExistence type="predicted"/>
<sequence length="305" mass="32761">MMGHELRSMLAGLAGGMSLLASGSLLAQGSESKEKEMEAAWQAAQSSAQAGPATVKLGEQATLKLPAKEVFIPQPAAGKLMHAMGNLDDERLLGLVLPTGDDDWMVVAKYEPSGYIRDDEAKDWNVDDLFKSLKEGTEAANEEREKRGISGLEIVGWVERPHYEAASHRLVWSMSAREKGQPADAPQSVNYNTYALGREGYVSLNLITARDQVDANKPVVRTLLSNLDFTEGKAYADFNASTDKVAEYGLAALIGGVAAKKLGLLAILAAFFAKFAKVIALAVAGIGYSATKWFRRKPSGSAEPK</sequence>
<protein>
    <submittedName>
        <fullName evidence="3">Transmembrane protein</fullName>
    </submittedName>
</protein>
<keyword evidence="1 3" id="KW-0812">Transmembrane</keyword>
<name>H1S5Y9_9BURK</name>
<dbReference type="EMBL" id="AHJE01000040">
    <property type="protein sequence ID" value="EHP42032.1"/>
    <property type="molecule type" value="Genomic_DNA"/>
</dbReference>
<feature type="chain" id="PRO_5003553231" evidence="2">
    <location>
        <begin position="28"/>
        <end position="305"/>
    </location>
</feature>
<comment type="caution">
    <text evidence="3">The sequence shown here is derived from an EMBL/GenBank/DDBJ whole genome shotgun (WGS) entry which is preliminary data.</text>
</comment>
<dbReference type="AlphaFoldDB" id="H1S5Y9"/>
<keyword evidence="2" id="KW-0732">Signal</keyword>